<keyword evidence="1" id="KW-1133">Transmembrane helix</keyword>
<evidence type="ECO:0000256" key="1">
    <source>
        <dbReference type="SAM" id="Phobius"/>
    </source>
</evidence>
<evidence type="ECO:0000313" key="3">
    <source>
        <dbReference type="Proteomes" id="UP000288758"/>
    </source>
</evidence>
<protein>
    <submittedName>
        <fullName evidence="2">Uncharacterized protein</fullName>
    </submittedName>
</protein>
<name>A0A410RIR3_CORCK</name>
<sequence>MSALSSSSAQPRSWVFVVLGAAGLTVSALACAALVLVLDFAWSEAPPANASWELEVPPPVYGPLPALTLRDARGQPLETGQLQGQLSLLQFTLEALPLLRQVQERLKADGVPVQVVIASSRDSTVLHPDWQPLRDSGRLLLLVDQRLQVRGVYDSNQTPSTSERVITDARCLRSCPPL</sequence>
<evidence type="ECO:0000313" key="2">
    <source>
        <dbReference type="EMBL" id="QAT81821.1"/>
    </source>
</evidence>
<dbReference type="SUPFAM" id="SSF52833">
    <property type="entry name" value="Thioredoxin-like"/>
    <property type="match status" value="1"/>
</dbReference>
<gene>
    <name evidence="2" type="ORF">EJ065_0212</name>
</gene>
<keyword evidence="1" id="KW-0812">Transmembrane</keyword>
<dbReference type="AlphaFoldDB" id="A0A410RIR3"/>
<accession>A0A410RIR3</accession>
<feature type="transmembrane region" description="Helical" evidence="1">
    <location>
        <begin position="14"/>
        <end position="38"/>
    </location>
</feature>
<keyword evidence="1" id="KW-0472">Membrane</keyword>
<dbReference type="InterPro" id="IPR036249">
    <property type="entry name" value="Thioredoxin-like_sf"/>
</dbReference>
<dbReference type="EMBL" id="CP034669">
    <property type="protein sequence ID" value="QAT81821.1"/>
    <property type="molecule type" value="Genomic_DNA"/>
</dbReference>
<dbReference type="Proteomes" id="UP000288758">
    <property type="component" value="Chromosome"/>
</dbReference>
<proteinExistence type="predicted"/>
<organism evidence="2 3">
    <name type="scientific">Corallococcus coralloides</name>
    <name type="common">Myxococcus coralloides</name>
    <dbReference type="NCBI Taxonomy" id="184914"/>
    <lineage>
        <taxon>Bacteria</taxon>
        <taxon>Pseudomonadati</taxon>
        <taxon>Myxococcota</taxon>
        <taxon>Myxococcia</taxon>
        <taxon>Myxococcales</taxon>
        <taxon>Cystobacterineae</taxon>
        <taxon>Myxococcaceae</taxon>
        <taxon>Corallococcus</taxon>
    </lineage>
</organism>
<dbReference type="RefSeq" id="WP_128794267.1">
    <property type="nucleotide sequence ID" value="NZ_CP034669.1"/>
</dbReference>
<reference evidence="2 3" key="1">
    <citation type="submission" date="2018-12" db="EMBL/GenBank/DDBJ databases">
        <title>Complete Genome Sequence of the Corallopyronin A producing Myxobacterium Corallococcus coralloides B035.</title>
        <authorList>
            <person name="Bouhired S.M."/>
            <person name="Rupp O."/>
            <person name="Blom J."/>
            <person name="Schaeberle T.F."/>
            <person name="Kehraus S."/>
            <person name="Schiefer A."/>
            <person name="Pfarr K."/>
            <person name="Goesmann A."/>
            <person name="Hoerauf A."/>
            <person name="Koenig G.M."/>
        </authorList>
    </citation>
    <scope>NUCLEOTIDE SEQUENCE [LARGE SCALE GENOMIC DNA]</scope>
    <source>
        <strain evidence="2 3">B035</strain>
    </source>
</reference>